<evidence type="ECO:0000259" key="1">
    <source>
        <dbReference type="SMART" id="SM00014"/>
    </source>
</evidence>
<sequence length="295" mass="32417">MQLYQFTVLTFKLIHKPSFVLFSWLTIQSVAGVAQSTAPATSPYQLRTGREVTLLGVGIAAGTTSLILEQRVAPLTPDQVRALDRASVPAFDRGATRNYSLTLDRISDVTLAGNGAIGGALVLGTRPMRQNFKTIAVMYAETFILANGLQRCMKNLTQRTRPFVYNPEAPLDEKLVRDARQSFFSGHSTNAFATAVFTGEIFRHYFPQSRWKAAVWGGSFALAATTMILSYEGGRHFPSDILAGAVFGSVVGWGIPKLHEVRTGNRSAWVRQLDVQPWSTGQATGVFVRWTPVYP</sequence>
<gene>
    <name evidence="2" type="ORF">DYU11_11440</name>
</gene>
<dbReference type="InterPro" id="IPR036938">
    <property type="entry name" value="PAP2/HPO_sf"/>
</dbReference>
<dbReference type="Pfam" id="PF01569">
    <property type="entry name" value="PAP2"/>
    <property type="match status" value="1"/>
</dbReference>
<dbReference type="SUPFAM" id="SSF48317">
    <property type="entry name" value="Acid phosphatase/Vanadium-dependent haloperoxidase"/>
    <property type="match status" value="1"/>
</dbReference>
<keyword evidence="3" id="KW-1185">Reference proteome</keyword>
<organism evidence="2 3">
    <name type="scientific">Fibrisoma montanum</name>
    <dbReference type="NCBI Taxonomy" id="2305895"/>
    <lineage>
        <taxon>Bacteria</taxon>
        <taxon>Pseudomonadati</taxon>
        <taxon>Bacteroidota</taxon>
        <taxon>Cytophagia</taxon>
        <taxon>Cytophagales</taxon>
        <taxon>Spirosomataceae</taxon>
        <taxon>Fibrisoma</taxon>
    </lineage>
</organism>
<dbReference type="CDD" id="cd01610">
    <property type="entry name" value="PAP2_like"/>
    <property type="match status" value="1"/>
</dbReference>
<dbReference type="SMART" id="SM00014">
    <property type="entry name" value="acidPPc"/>
    <property type="match status" value="1"/>
</dbReference>
<evidence type="ECO:0000313" key="3">
    <source>
        <dbReference type="Proteomes" id="UP000283523"/>
    </source>
</evidence>
<dbReference type="Gene3D" id="1.20.144.10">
    <property type="entry name" value="Phosphatidic acid phosphatase type 2/haloperoxidase"/>
    <property type="match status" value="1"/>
</dbReference>
<dbReference type="Proteomes" id="UP000283523">
    <property type="component" value="Unassembled WGS sequence"/>
</dbReference>
<name>A0A418MB47_9BACT</name>
<evidence type="ECO:0000313" key="2">
    <source>
        <dbReference type="EMBL" id="RIV23589.1"/>
    </source>
</evidence>
<reference evidence="2 3" key="1">
    <citation type="submission" date="2018-08" db="EMBL/GenBank/DDBJ databases">
        <title>Fibrisoma montanum sp. nov., isolated from Danxia mountain soil.</title>
        <authorList>
            <person name="Huang Y."/>
        </authorList>
    </citation>
    <scope>NUCLEOTIDE SEQUENCE [LARGE SCALE GENOMIC DNA]</scope>
    <source>
        <strain evidence="2 3">HYT19</strain>
    </source>
</reference>
<dbReference type="EMBL" id="QXED01000003">
    <property type="protein sequence ID" value="RIV23589.1"/>
    <property type="molecule type" value="Genomic_DNA"/>
</dbReference>
<accession>A0A418MB47</accession>
<dbReference type="InterPro" id="IPR000326">
    <property type="entry name" value="PAP2/HPO"/>
</dbReference>
<feature type="domain" description="Phosphatidic acid phosphatase type 2/haloperoxidase" evidence="1">
    <location>
        <begin position="135"/>
        <end position="256"/>
    </location>
</feature>
<protein>
    <submittedName>
        <fullName evidence="2">PAP2 family protein</fullName>
    </submittedName>
</protein>
<proteinExistence type="predicted"/>
<dbReference type="AlphaFoldDB" id="A0A418MB47"/>
<comment type="caution">
    <text evidence="2">The sequence shown here is derived from an EMBL/GenBank/DDBJ whole genome shotgun (WGS) entry which is preliminary data.</text>
</comment>
<dbReference type="OrthoDB" id="9806134at2"/>